<dbReference type="EMBL" id="LT629700">
    <property type="protein sequence ID" value="SDL66857.1"/>
    <property type="molecule type" value="Genomic_DNA"/>
</dbReference>
<dbReference type="STRING" id="38302.SAMN04488535_0355"/>
<keyword evidence="4" id="KW-0378">Hydrolase</keyword>
<dbReference type="GO" id="GO:0016818">
    <property type="term" value="F:hydrolase activity, acting on acid anhydrides, in phosphorus-containing anhydrides"/>
    <property type="evidence" value="ECO:0007669"/>
    <property type="project" value="InterPro"/>
</dbReference>
<accession>A0A1G9LYW5</accession>
<feature type="domain" description="Nudix hydrolase" evidence="7">
    <location>
        <begin position="12"/>
        <end position="225"/>
    </location>
</feature>
<dbReference type="Proteomes" id="UP000199350">
    <property type="component" value="Chromosome I"/>
</dbReference>
<dbReference type="PANTHER" id="PTHR12318">
    <property type="entry name" value="TESTOSTERONE-REGULATED PROTEIN RP2"/>
    <property type="match status" value="1"/>
</dbReference>
<dbReference type="PANTHER" id="PTHR12318:SF0">
    <property type="entry name" value="ACYL-COENZYME A DIPHOSPHATASE NUDT19"/>
    <property type="match status" value="1"/>
</dbReference>
<comment type="cofactor">
    <cofactor evidence="2">
        <name>Mg(2+)</name>
        <dbReference type="ChEBI" id="CHEBI:18420"/>
    </cofactor>
</comment>
<evidence type="ECO:0000256" key="5">
    <source>
        <dbReference type="ARBA" id="ARBA00022842"/>
    </source>
</evidence>
<keyword evidence="6" id="KW-0464">Manganese</keyword>
<dbReference type="InterPro" id="IPR039121">
    <property type="entry name" value="NUDT19"/>
</dbReference>
<evidence type="ECO:0000256" key="4">
    <source>
        <dbReference type="ARBA" id="ARBA00022801"/>
    </source>
</evidence>
<evidence type="ECO:0000313" key="9">
    <source>
        <dbReference type="Proteomes" id="UP000199350"/>
    </source>
</evidence>
<reference evidence="9" key="1">
    <citation type="submission" date="2016-10" db="EMBL/GenBank/DDBJ databases">
        <authorList>
            <person name="Varghese N."/>
            <person name="Submissions S."/>
        </authorList>
    </citation>
    <scope>NUCLEOTIDE SEQUENCE [LARGE SCALE GENOMIC DNA]</scope>
    <source>
        <strain evidence="9">DSM 20632</strain>
    </source>
</reference>
<name>A0A1G9LYW5_9CORY</name>
<dbReference type="Gene3D" id="3.90.79.10">
    <property type="entry name" value="Nucleoside Triphosphate Pyrophosphohydrolase"/>
    <property type="match status" value="1"/>
</dbReference>
<dbReference type="RefSeq" id="WP_092147981.1">
    <property type="nucleotide sequence ID" value="NZ_LT629700.1"/>
</dbReference>
<evidence type="ECO:0000256" key="1">
    <source>
        <dbReference type="ARBA" id="ARBA00001936"/>
    </source>
</evidence>
<dbReference type="InterPro" id="IPR015797">
    <property type="entry name" value="NUDIX_hydrolase-like_dom_sf"/>
</dbReference>
<keyword evidence="5" id="KW-0460">Magnesium</keyword>
<keyword evidence="3" id="KW-0479">Metal-binding</keyword>
<dbReference type="OrthoDB" id="7183442at2"/>
<evidence type="ECO:0000256" key="3">
    <source>
        <dbReference type="ARBA" id="ARBA00022723"/>
    </source>
</evidence>
<sequence length="275" mass="29915">MSDVTGSAGHNGARLASTVILTRDGSHGLEVWVFERVMTMPNYPGMTVFPGGGVDSRDFPPHAGTPDLWHGRSAQSLAAQLGLGADTAHALLFAAVRELFEETGTLLAVDKRGLLPEDARPYHSQRLGLESHELSLTDVLHANNLRVSADLIAPFARWVGRSARGTAFDTFTWLAQLPEGQEPDGATGEADDANWFPPGLLLDGWRVGLVRFAPSTWAQLLDVSEYATSASLWEATRRDGGADMSPVMDDAADNPRYQEFFTKTPEDRIGRPFEL</sequence>
<dbReference type="SUPFAM" id="SSF55811">
    <property type="entry name" value="Nudix"/>
    <property type="match status" value="1"/>
</dbReference>
<dbReference type="GO" id="GO:0046872">
    <property type="term" value="F:metal ion binding"/>
    <property type="evidence" value="ECO:0007669"/>
    <property type="project" value="UniProtKB-KW"/>
</dbReference>
<dbReference type="PROSITE" id="PS51462">
    <property type="entry name" value="NUDIX"/>
    <property type="match status" value="1"/>
</dbReference>
<evidence type="ECO:0000259" key="7">
    <source>
        <dbReference type="PROSITE" id="PS51462"/>
    </source>
</evidence>
<evidence type="ECO:0000256" key="6">
    <source>
        <dbReference type="ARBA" id="ARBA00023211"/>
    </source>
</evidence>
<protein>
    <recommendedName>
        <fullName evidence="7">Nudix hydrolase domain-containing protein</fullName>
    </recommendedName>
</protein>
<dbReference type="InterPro" id="IPR000086">
    <property type="entry name" value="NUDIX_hydrolase_dom"/>
</dbReference>
<evidence type="ECO:0000313" key="8">
    <source>
        <dbReference type="EMBL" id="SDL66857.1"/>
    </source>
</evidence>
<dbReference type="AlphaFoldDB" id="A0A1G9LYW5"/>
<comment type="cofactor">
    <cofactor evidence="1">
        <name>Mn(2+)</name>
        <dbReference type="ChEBI" id="CHEBI:29035"/>
    </cofactor>
</comment>
<keyword evidence="9" id="KW-1185">Reference proteome</keyword>
<gene>
    <name evidence="8" type="ORF">SAMN04488535_0355</name>
</gene>
<dbReference type="CDD" id="cd18870">
    <property type="entry name" value="NUDIX_AcylCoAdiphos_Nudt19"/>
    <property type="match status" value="1"/>
</dbReference>
<organism evidence="8 9">
    <name type="scientific">Corynebacterium mycetoides</name>
    <dbReference type="NCBI Taxonomy" id="38302"/>
    <lineage>
        <taxon>Bacteria</taxon>
        <taxon>Bacillati</taxon>
        <taxon>Actinomycetota</taxon>
        <taxon>Actinomycetes</taxon>
        <taxon>Mycobacteriales</taxon>
        <taxon>Corynebacteriaceae</taxon>
        <taxon>Corynebacterium</taxon>
    </lineage>
</organism>
<proteinExistence type="predicted"/>
<evidence type="ECO:0000256" key="2">
    <source>
        <dbReference type="ARBA" id="ARBA00001946"/>
    </source>
</evidence>